<dbReference type="GO" id="GO:0003955">
    <property type="term" value="F:NAD(P)H dehydrogenase (quinone) activity"/>
    <property type="evidence" value="ECO:0007669"/>
    <property type="project" value="TreeGrafter"/>
</dbReference>
<dbReference type="KEGG" id="fro:AALO17_18040"/>
<dbReference type="PANTHER" id="PTHR47307">
    <property type="entry name" value="GLUTATHIONE-REGULATED POTASSIUM-EFFLUX SYSTEM ANCILLARY PROTEIN KEFG"/>
    <property type="match status" value="1"/>
</dbReference>
<dbReference type="InterPro" id="IPR046980">
    <property type="entry name" value="KefG/KefF"/>
</dbReference>
<dbReference type="STRING" id="1702221.AALO17_18040"/>
<dbReference type="AlphaFoldDB" id="A0A140DWB1"/>
<dbReference type="EMBL" id="CP011391">
    <property type="protein sequence ID" value="AMK54938.1"/>
    <property type="molecule type" value="Genomic_DNA"/>
</dbReference>
<keyword evidence="1" id="KW-0560">Oxidoreductase</keyword>
<feature type="domain" description="Flavodoxin-like fold" evidence="2">
    <location>
        <begin position="5"/>
        <end position="133"/>
    </location>
</feature>
<keyword evidence="4" id="KW-1185">Reference proteome</keyword>
<dbReference type="Proteomes" id="UP000069771">
    <property type="component" value="Chromosome"/>
</dbReference>
<evidence type="ECO:0000259" key="2">
    <source>
        <dbReference type="Pfam" id="PF02525"/>
    </source>
</evidence>
<accession>A0A140DWB1</accession>
<dbReference type="InterPro" id="IPR003680">
    <property type="entry name" value="Flavodoxin_fold"/>
</dbReference>
<reference evidence="3 4" key="1">
    <citation type="journal article" date="2016" name="Gut Pathog.">
        <title>Whole genome sequencing of "Faecalibaculum rodentium" ALO17, isolated from C57BL/6J laboratory mouse feces.</title>
        <authorList>
            <person name="Lim S."/>
            <person name="Chang D.H."/>
            <person name="Ahn S."/>
            <person name="Kim B.C."/>
        </authorList>
    </citation>
    <scope>NUCLEOTIDE SEQUENCE [LARGE SCALE GENOMIC DNA]</scope>
    <source>
        <strain evidence="3 4">Alo17</strain>
    </source>
</reference>
<gene>
    <name evidence="3" type="ORF">AALO17_18040</name>
</gene>
<protein>
    <recommendedName>
        <fullName evidence="2">Flavodoxin-like fold domain-containing protein</fullName>
    </recommendedName>
</protein>
<dbReference type="Gene3D" id="3.40.50.360">
    <property type="match status" value="1"/>
</dbReference>
<evidence type="ECO:0000313" key="3">
    <source>
        <dbReference type="EMBL" id="AMK54938.1"/>
    </source>
</evidence>
<evidence type="ECO:0000256" key="1">
    <source>
        <dbReference type="ARBA" id="ARBA00023002"/>
    </source>
</evidence>
<dbReference type="InterPro" id="IPR029039">
    <property type="entry name" value="Flavoprotein-like_sf"/>
</dbReference>
<dbReference type="PANTHER" id="PTHR47307:SF1">
    <property type="entry name" value="GLUTATHIONE-REGULATED POTASSIUM-EFFLUX SYSTEM ANCILLARY PROTEIN KEFG"/>
    <property type="match status" value="1"/>
</dbReference>
<dbReference type="GO" id="GO:0010181">
    <property type="term" value="F:FMN binding"/>
    <property type="evidence" value="ECO:0007669"/>
    <property type="project" value="TreeGrafter"/>
</dbReference>
<dbReference type="Pfam" id="PF02525">
    <property type="entry name" value="Flavodoxin_2"/>
    <property type="match status" value="1"/>
</dbReference>
<name>A0A140DWB1_9FIRM</name>
<sequence>MFSLYPDFQIDVAAEQEKLKQADLVILQDPVYWYNVPSLTHRWFEEVLRYGWAYGEGGMALAGKKAIIGLTAGGDAASYGTGPESVISAAEVIKPLELVLGYCHMDVLGTVFTTSMPGHDPEKYEEHAQKMLDLAAKA</sequence>
<proteinExistence type="predicted"/>
<evidence type="ECO:0000313" key="4">
    <source>
        <dbReference type="Proteomes" id="UP000069771"/>
    </source>
</evidence>
<dbReference type="GO" id="GO:0009055">
    <property type="term" value="F:electron transfer activity"/>
    <property type="evidence" value="ECO:0007669"/>
    <property type="project" value="TreeGrafter"/>
</dbReference>
<organism evidence="3 4">
    <name type="scientific">Faecalibaculum rodentium</name>
    <dbReference type="NCBI Taxonomy" id="1702221"/>
    <lineage>
        <taxon>Bacteria</taxon>
        <taxon>Bacillati</taxon>
        <taxon>Bacillota</taxon>
        <taxon>Erysipelotrichia</taxon>
        <taxon>Erysipelotrichales</taxon>
        <taxon>Erysipelotrichaceae</taxon>
        <taxon>Faecalibaculum</taxon>
    </lineage>
</organism>
<dbReference type="SUPFAM" id="SSF52218">
    <property type="entry name" value="Flavoproteins"/>
    <property type="match status" value="1"/>
</dbReference>